<gene>
    <name evidence="1" type="ORF">M406DRAFT_70375</name>
</gene>
<sequence>MSGALAVIPGRSYDTFYPKEVDLLRQPSRYKGKVGGLGLCGVYTMDAFTMLGQVSCHLDQANRSLCPSHHNADVHCPGERKEWEAGIFGWGPNDKGPCEMIAFPKAPIGWRDVASRR</sequence>
<evidence type="ECO:0000313" key="2">
    <source>
        <dbReference type="Proteomes" id="UP000803844"/>
    </source>
</evidence>
<name>A0A9P5CPL9_CRYP1</name>
<dbReference type="EMBL" id="MU032348">
    <property type="protein sequence ID" value="KAF3765125.1"/>
    <property type="molecule type" value="Genomic_DNA"/>
</dbReference>
<organism evidence="1 2">
    <name type="scientific">Cryphonectria parasitica (strain ATCC 38755 / EP155)</name>
    <dbReference type="NCBI Taxonomy" id="660469"/>
    <lineage>
        <taxon>Eukaryota</taxon>
        <taxon>Fungi</taxon>
        <taxon>Dikarya</taxon>
        <taxon>Ascomycota</taxon>
        <taxon>Pezizomycotina</taxon>
        <taxon>Sordariomycetes</taxon>
        <taxon>Sordariomycetidae</taxon>
        <taxon>Diaporthales</taxon>
        <taxon>Cryphonectriaceae</taxon>
        <taxon>Cryphonectria-Endothia species complex</taxon>
        <taxon>Cryphonectria</taxon>
    </lineage>
</organism>
<comment type="caution">
    <text evidence="1">The sequence shown here is derived from an EMBL/GenBank/DDBJ whole genome shotgun (WGS) entry which is preliminary data.</text>
</comment>
<dbReference type="GeneID" id="63842474"/>
<dbReference type="Proteomes" id="UP000803844">
    <property type="component" value="Unassembled WGS sequence"/>
</dbReference>
<accession>A0A9P5CPL9</accession>
<evidence type="ECO:0000313" key="1">
    <source>
        <dbReference type="EMBL" id="KAF3765125.1"/>
    </source>
</evidence>
<dbReference type="RefSeq" id="XP_040776086.1">
    <property type="nucleotide sequence ID" value="XM_040925345.1"/>
</dbReference>
<dbReference type="AlphaFoldDB" id="A0A9P5CPL9"/>
<reference evidence="1" key="1">
    <citation type="journal article" date="2020" name="Phytopathology">
        <title>Genome sequence of the chestnut blight fungus Cryphonectria parasitica EP155: A fundamental resource for an archetypical invasive plant pathogen.</title>
        <authorList>
            <person name="Crouch J.A."/>
            <person name="Dawe A."/>
            <person name="Aerts A."/>
            <person name="Barry K."/>
            <person name="Churchill A.C.L."/>
            <person name="Grimwood J."/>
            <person name="Hillman B."/>
            <person name="Milgroom M.G."/>
            <person name="Pangilinan J."/>
            <person name="Smith M."/>
            <person name="Salamov A."/>
            <person name="Schmutz J."/>
            <person name="Yadav J."/>
            <person name="Grigoriev I.V."/>
            <person name="Nuss D."/>
        </authorList>
    </citation>
    <scope>NUCLEOTIDE SEQUENCE</scope>
    <source>
        <strain evidence="1">EP155</strain>
    </source>
</reference>
<protein>
    <submittedName>
        <fullName evidence="1">Uncharacterized protein</fullName>
    </submittedName>
</protein>
<keyword evidence="2" id="KW-1185">Reference proteome</keyword>
<proteinExistence type="predicted"/>